<dbReference type="AlphaFoldDB" id="A0A0P0WF98"/>
<sequence length="55" mass="6082">MPQTQPPPPAPTMLQQQMPMNVGPPMQFALQQSGAPSFRPLQPPPGMQFFHPQSQ</sequence>
<evidence type="ECO:0000313" key="2">
    <source>
        <dbReference type="EMBL" id="BAS91223.1"/>
    </source>
</evidence>
<name>A0A0P0WF98_ORYSJ</name>
<protein>
    <submittedName>
        <fullName evidence="2">Os04g0636700 protein</fullName>
    </submittedName>
</protein>
<dbReference type="EMBL" id="AP014960">
    <property type="protein sequence ID" value="BAS91223.1"/>
    <property type="molecule type" value="Genomic_DNA"/>
</dbReference>
<gene>
    <name evidence="2" type="ordered locus">Os04g0636700</name>
    <name evidence="2" type="ORF">OSNPB_040636700</name>
</gene>
<evidence type="ECO:0000256" key="1">
    <source>
        <dbReference type="SAM" id="MobiDB-lite"/>
    </source>
</evidence>
<feature type="compositionally biased region" description="Pro residues" evidence="1">
    <location>
        <begin position="1"/>
        <end position="11"/>
    </location>
</feature>
<keyword evidence="3" id="KW-1185">Reference proteome</keyword>
<evidence type="ECO:0000313" key="3">
    <source>
        <dbReference type="Proteomes" id="UP000059680"/>
    </source>
</evidence>
<dbReference type="ExpressionAtlas" id="A0A0P0WF98">
    <property type="expression patterns" value="baseline and differential"/>
</dbReference>
<accession>A0A0P0WF98</accession>
<dbReference type="Proteomes" id="UP000059680">
    <property type="component" value="Chromosome 4"/>
</dbReference>
<proteinExistence type="predicted"/>
<feature type="region of interest" description="Disordered" evidence="1">
    <location>
        <begin position="1"/>
        <end position="55"/>
    </location>
</feature>
<reference evidence="3" key="1">
    <citation type="journal article" date="2005" name="Nature">
        <title>The map-based sequence of the rice genome.</title>
        <authorList>
            <consortium name="International rice genome sequencing project (IRGSP)"/>
            <person name="Matsumoto T."/>
            <person name="Wu J."/>
            <person name="Kanamori H."/>
            <person name="Katayose Y."/>
            <person name="Fujisawa M."/>
            <person name="Namiki N."/>
            <person name="Mizuno H."/>
            <person name="Yamamoto K."/>
            <person name="Antonio B.A."/>
            <person name="Baba T."/>
            <person name="Sakata K."/>
            <person name="Nagamura Y."/>
            <person name="Aoki H."/>
            <person name="Arikawa K."/>
            <person name="Arita K."/>
            <person name="Bito T."/>
            <person name="Chiden Y."/>
            <person name="Fujitsuka N."/>
            <person name="Fukunaka R."/>
            <person name="Hamada M."/>
            <person name="Harada C."/>
            <person name="Hayashi A."/>
            <person name="Hijishita S."/>
            <person name="Honda M."/>
            <person name="Hosokawa S."/>
            <person name="Ichikawa Y."/>
            <person name="Idonuma A."/>
            <person name="Iijima M."/>
            <person name="Ikeda M."/>
            <person name="Ikeno M."/>
            <person name="Ito K."/>
            <person name="Ito S."/>
            <person name="Ito T."/>
            <person name="Ito Y."/>
            <person name="Ito Y."/>
            <person name="Iwabuchi A."/>
            <person name="Kamiya K."/>
            <person name="Karasawa W."/>
            <person name="Kurita K."/>
            <person name="Katagiri S."/>
            <person name="Kikuta A."/>
            <person name="Kobayashi H."/>
            <person name="Kobayashi N."/>
            <person name="Machita K."/>
            <person name="Maehara T."/>
            <person name="Masukawa M."/>
            <person name="Mizubayashi T."/>
            <person name="Mukai Y."/>
            <person name="Nagasaki H."/>
            <person name="Nagata Y."/>
            <person name="Naito S."/>
            <person name="Nakashima M."/>
            <person name="Nakama Y."/>
            <person name="Nakamichi Y."/>
            <person name="Nakamura M."/>
            <person name="Meguro A."/>
            <person name="Negishi M."/>
            <person name="Ohta I."/>
            <person name="Ohta T."/>
            <person name="Okamoto M."/>
            <person name="Ono N."/>
            <person name="Saji S."/>
            <person name="Sakaguchi M."/>
            <person name="Sakai K."/>
            <person name="Shibata M."/>
            <person name="Shimokawa T."/>
            <person name="Song J."/>
            <person name="Takazaki Y."/>
            <person name="Terasawa K."/>
            <person name="Tsugane M."/>
            <person name="Tsuji K."/>
            <person name="Ueda S."/>
            <person name="Waki K."/>
            <person name="Yamagata H."/>
            <person name="Yamamoto M."/>
            <person name="Yamamoto S."/>
            <person name="Yamane H."/>
            <person name="Yoshiki S."/>
            <person name="Yoshihara R."/>
            <person name="Yukawa K."/>
            <person name="Zhong H."/>
            <person name="Yano M."/>
            <person name="Yuan Q."/>
            <person name="Ouyang S."/>
            <person name="Liu J."/>
            <person name="Jones K.M."/>
            <person name="Gansberger K."/>
            <person name="Moffat K."/>
            <person name="Hill J."/>
            <person name="Bera J."/>
            <person name="Fadrosh D."/>
            <person name="Jin S."/>
            <person name="Johri S."/>
            <person name="Kim M."/>
            <person name="Overton L."/>
            <person name="Reardon M."/>
            <person name="Tsitrin T."/>
            <person name="Vuong H."/>
            <person name="Weaver B."/>
            <person name="Ciecko A."/>
            <person name="Tallon L."/>
            <person name="Jackson J."/>
            <person name="Pai G."/>
            <person name="Aken S.V."/>
            <person name="Utterback T."/>
            <person name="Reidmuller S."/>
            <person name="Feldblyum T."/>
            <person name="Hsiao J."/>
            <person name="Zismann V."/>
            <person name="Iobst S."/>
            <person name="de Vazeille A.R."/>
            <person name="Buell C.R."/>
            <person name="Ying K."/>
            <person name="Li Y."/>
            <person name="Lu T."/>
            <person name="Huang Y."/>
            <person name="Zhao Q."/>
            <person name="Feng Q."/>
            <person name="Zhang L."/>
            <person name="Zhu J."/>
            <person name="Weng Q."/>
            <person name="Mu J."/>
            <person name="Lu Y."/>
            <person name="Fan D."/>
            <person name="Liu Y."/>
            <person name="Guan J."/>
            <person name="Zhang Y."/>
            <person name="Yu S."/>
            <person name="Liu X."/>
            <person name="Zhang Y."/>
            <person name="Hong G."/>
            <person name="Han B."/>
            <person name="Choisne N."/>
            <person name="Demange N."/>
            <person name="Orjeda G."/>
            <person name="Samain S."/>
            <person name="Cattolico L."/>
            <person name="Pelletier E."/>
            <person name="Couloux A."/>
            <person name="Segurens B."/>
            <person name="Wincker P."/>
            <person name="D'Hont A."/>
            <person name="Scarpelli C."/>
            <person name="Weissenbach J."/>
            <person name="Salanoubat M."/>
            <person name="Quetier F."/>
            <person name="Yu Y."/>
            <person name="Kim H.R."/>
            <person name="Rambo T."/>
            <person name="Currie J."/>
            <person name="Collura K."/>
            <person name="Luo M."/>
            <person name="Yang T."/>
            <person name="Ammiraju J.S.S."/>
            <person name="Engler F."/>
            <person name="Soderlund C."/>
            <person name="Wing R.A."/>
            <person name="Palmer L.E."/>
            <person name="de la Bastide M."/>
            <person name="Spiegel L."/>
            <person name="Nascimento L."/>
            <person name="Zutavern T."/>
            <person name="O'Shaughnessy A."/>
            <person name="Dike S."/>
            <person name="Dedhia N."/>
            <person name="Preston R."/>
            <person name="Balija V."/>
            <person name="McCombie W.R."/>
            <person name="Chow T."/>
            <person name="Chen H."/>
            <person name="Chung M."/>
            <person name="Chen C."/>
            <person name="Shaw J."/>
            <person name="Wu H."/>
            <person name="Hsiao K."/>
            <person name="Chao Y."/>
            <person name="Chu M."/>
            <person name="Cheng C."/>
            <person name="Hour A."/>
            <person name="Lee P."/>
            <person name="Lin S."/>
            <person name="Lin Y."/>
            <person name="Liou J."/>
            <person name="Liu S."/>
            <person name="Hsing Y."/>
            <person name="Raghuvanshi S."/>
            <person name="Mohanty A."/>
            <person name="Bharti A.K."/>
            <person name="Gaur A."/>
            <person name="Gupta V."/>
            <person name="Kumar D."/>
            <person name="Ravi V."/>
            <person name="Vij S."/>
            <person name="Kapur A."/>
            <person name="Khurana P."/>
            <person name="Khurana P."/>
            <person name="Khurana J.P."/>
            <person name="Tyagi A.K."/>
            <person name="Gaikwad K."/>
            <person name="Singh A."/>
            <person name="Dalal V."/>
            <person name="Srivastava S."/>
            <person name="Dixit A."/>
            <person name="Pal A.K."/>
            <person name="Ghazi I.A."/>
            <person name="Yadav M."/>
            <person name="Pandit A."/>
            <person name="Bhargava A."/>
            <person name="Sureshbabu K."/>
            <person name="Batra K."/>
            <person name="Sharma T.R."/>
            <person name="Mohapatra T."/>
            <person name="Singh N.K."/>
            <person name="Messing J."/>
            <person name="Nelson A.B."/>
            <person name="Fuks G."/>
            <person name="Kavchok S."/>
            <person name="Keizer G."/>
            <person name="Linton E."/>
            <person name="Llaca V."/>
            <person name="Song R."/>
            <person name="Tanyolac B."/>
            <person name="Young S."/>
            <person name="Ho-Il K."/>
            <person name="Hahn J.H."/>
            <person name="Sangsakoo G."/>
            <person name="Vanavichit A."/>
            <person name="de Mattos Luiz.A.T."/>
            <person name="Zimmer P.D."/>
            <person name="Malone G."/>
            <person name="Dellagostin O."/>
            <person name="de Oliveira A.C."/>
            <person name="Bevan M."/>
            <person name="Bancroft I."/>
            <person name="Minx P."/>
            <person name="Cordum H."/>
            <person name="Wilson R."/>
            <person name="Cheng Z."/>
            <person name="Jin W."/>
            <person name="Jiang J."/>
            <person name="Leong S.A."/>
            <person name="Iwama H."/>
            <person name="Gojobori T."/>
            <person name="Itoh T."/>
            <person name="Niimura Y."/>
            <person name="Fujii Y."/>
            <person name="Habara T."/>
            <person name="Sakai H."/>
            <person name="Sato Y."/>
            <person name="Wilson G."/>
            <person name="Kumar K."/>
            <person name="McCouch S."/>
            <person name="Juretic N."/>
            <person name="Hoen D."/>
            <person name="Wright S."/>
            <person name="Bruskiewich R."/>
            <person name="Bureau T."/>
            <person name="Miyao A."/>
            <person name="Hirochika H."/>
            <person name="Nishikawa T."/>
            <person name="Kadowaki K."/>
            <person name="Sugiura M."/>
            <person name="Burr B."/>
            <person name="Sasaki T."/>
        </authorList>
    </citation>
    <scope>NUCLEOTIDE SEQUENCE [LARGE SCALE GENOMIC DNA]</scope>
    <source>
        <strain evidence="3">cv. Nipponbare</strain>
    </source>
</reference>
<dbReference type="Gramene" id="Os04t0636700-02">
    <property type="protein sequence ID" value="Os04t0636700-02"/>
    <property type="gene ID" value="Os04g0636700"/>
</dbReference>
<organism evidence="2 3">
    <name type="scientific">Oryza sativa subsp. japonica</name>
    <name type="common">Rice</name>
    <dbReference type="NCBI Taxonomy" id="39947"/>
    <lineage>
        <taxon>Eukaryota</taxon>
        <taxon>Viridiplantae</taxon>
        <taxon>Streptophyta</taxon>
        <taxon>Embryophyta</taxon>
        <taxon>Tracheophyta</taxon>
        <taxon>Spermatophyta</taxon>
        <taxon>Magnoliopsida</taxon>
        <taxon>Liliopsida</taxon>
        <taxon>Poales</taxon>
        <taxon>Poaceae</taxon>
        <taxon>BOP clade</taxon>
        <taxon>Oryzoideae</taxon>
        <taxon>Oryzeae</taxon>
        <taxon>Oryzinae</taxon>
        <taxon>Oryza</taxon>
        <taxon>Oryza sativa</taxon>
    </lineage>
</organism>
<reference evidence="2 3" key="2">
    <citation type="journal article" date="2013" name="Plant Cell Physiol.">
        <title>Rice Annotation Project Database (RAP-DB): an integrative and interactive database for rice genomics.</title>
        <authorList>
            <person name="Sakai H."/>
            <person name="Lee S.S."/>
            <person name="Tanaka T."/>
            <person name="Numa H."/>
            <person name="Kim J."/>
            <person name="Kawahara Y."/>
            <person name="Wakimoto H."/>
            <person name="Yang C.C."/>
            <person name="Iwamoto M."/>
            <person name="Abe T."/>
            <person name="Yamada Y."/>
            <person name="Muto A."/>
            <person name="Inokuchi H."/>
            <person name="Ikemura T."/>
            <person name="Matsumoto T."/>
            <person name="Sasaki T."/>
            <person name="Itoh T."/>
        </authorList>
    </citation>
    <scope>NUCLEOTIDE SEQUENCE [LARGE SCALE GENOMIC DNA]</scope>
    <source>
        <strain evidence="3">cv. Nipponbare</strain>
    </source>
</reference>
<reference evidence="2 3" key="3">
    <citation type="journal article" date="2013" name="Rice">
        <title>Improvement of the Oryza sativa Nipponbare reference genome using next generation sequence and optical map data.</title>
        <authorList>
            <person name="Kawahara Y."/>
            <person name="de la Bastide M."/>
            <person name="Hamilton J.P."/>
            <person name="Kanamori H."/>
            <person name="McCombie W.R."/>
            <person name="Ouyang S."/>
            <person name="Schwartz D.C."/>
            <person name="Tanaka T."/>
            <person name="Wu J."/>
            <person name="Zhou S."/>
            <person name="Childs K.L."/>
            <person name="Davidson R.M."/>
            <person name="Lin H."/>
            <person name="Quesada-Ocampo L."/>
            <person name="Vaillancourt B."/>
            <person name="Sakai H."/>
            <person name="Lee S.S."/>
            <person name="Kim J."/>
            <person name="Numa H."/>
            <person name="Itoh T."/>
            <person name="Buell C.R."/>
            <person name="Matsumoto T."/>
        </authorList>
    </citation>
    <scope>NUCLEOTIDE SEQUENCE [LARGE SCALE GENOMIC DNA]</scope>
    <source>
        <strain evidence="3">cv. Nipponbare</strain>
    </source>
</reference>